<keyword evidence="8" id="KW-0449">Lipoprotein</keyword>
<keyword evidence="4 9" id="KW-0732">Signal</keyword>
<dbReference type="EMBL" id="OU963901">
    <property type="protein sequence ID" value="CAH0407312.1"/>
    <property type="molecule type" value="Genomic_DNA"/>
</dbReference>
<keyword evidence="2" id="KW-0336">GPI-anchor</keyword>
<evidence type="ECO:0000256" key="7">
    <source>
        <dbReference type="ARBA" id="ARBA00023180"/>
    </source>
</evidence>
<evidence type="ECO:0000256" key="4">
    <source>
        <dbReference type="ARBA" id="ARBA00022729"/>
    </source>
</evidence>
<evidence type="ECO:0000256" key="2">
    <source>
        <dbReference type="ARBA" id="ARBA00022622"/>
    </source>
</evidence>
<evidence type="ECO:0000256" key="3">
    <source>
        <dbReference type="ARBA" id="ARBA00022692"/>
    </source>
</evidence>
<name>A0ABN8BHH2_CHISP</name>
<dbReference type="InterPro" id="IPR050975">
    <property type="entry name" value="Sleep_regulator"/>
</dbReference>
<sequence length="184" mass="20567">MAAKLTPTIYLYLFIVSLKTVYSIHCYQCSGTDSNNPFDCNEYLEGDTYLEPTDCSTIHNAQHCIKYVGRYEGFALDCYQCNSSTTMECGDGLMNLDGGMLKPTSCQHVYNAQYCIKQIGGISTKRYCSSLDLGNYCNYVHQVGDKLEYRTCIYTCSTDGCNAATSIHISVISILLVFIFKVIL</sequence>
<keyword evidence="5" id="KW-1133">Transmembrane helix</keyword>
<dbReference type="InterPro" id="IPR031424">
    <property type="entry name" value="QVR-like"/>
</dbReference>
<gene>
    <name evidence="10" type="ORF">CHILSU_LOCUS10711</name>
</gene>
<keyword evidence="3" id="KW-0812">Transmembrane</keyword>
<reference evidence="10" key="1">
    <citation type="submission" date="2021-12" db="EMBL/GenBank/DDBJ databases">
        <authorList>
            <person name="King R."/>
        </authorList>
    </citation>
    <scope>NUCLEOTIDE SEQUENCE</scope>
</reference>
<protein>
    <recommendedName>
        <fullName evidence="12">Protein sleepless</fullName>
    </recommendedName>
</protein>
<dbReference type="CDD" id="cd23590">
    <property type="entry name" value="TFP_LU_ECD_Bou"/>
    <property type="match status" value="1"/>
</dbReference>
<accession>A0ABN8BHH2</accession>
<keyword evidence="6" id="KW-0472">Membrane</keyword>
<organism evidence="10 11">
    <name type="scientific">Chilo suppressalis</name>
    <name type="common">Asiatic rice borer moth</name>
    <dbReference type="NCBI Taxonomy" id="168631"/>
    <lineage>
        <taxon>Eukaryota</taxon>
        <taxon>Metazoa</taxon>
        <taxon>Ecdysozoa</taxon>
        <taxon>Arthropoda</taxon>
        <taxon>Hexapoda</taxon>
        <taxon>Insecta</taxon>
        <taxon>Pterygota</taxon>
        <taxon>Neoptera</taxon>
        <taxon>Endopterygota</taxon>
        <taxon>Lepidoptera</taxon>
        <taxon>Glossata</taxon>
        <taxon>Ditrysia</taxon>
        <taxon>Pyraloidea</taxon>
        <taxon>Crambidae</taxon>
        <taxon>Crambinae</taxon>
        <taxon>Chilo</taxon>
    </lineage>
</organism>
<evidence type="ECO:0000256" key="5">
    <source>
        <dbReference type="ARBA" id="ARBA00022989"/>
    </source>
</evidence>
<evidence type="ECO:0000256" key="1">
    <source>
        <dbReference type="ARBA" id="ARBA00004589"/>
    </source>
</evidence>
<dbReference type="Pfam" id="PF17064">
    <property type="entry name" value="QVR"/>
    <property type="match status" value="1"/>
</dbReference>
<feature type="chain" id="PRO_5047514974" description="Protein sleepless" evidence="9">
    <location>
        <begin position="24"/>
        <end position="184"/>
    </location>
</feature>
<dbReference type="PANTHER" id="PTHR33562:SF18">
    <property type="entry name" value="BOUDIN-RELATED"/>
    <property type="match status" value="1"/>
</dbReference>
<feature type="signal peptide" evidence="9">
    <location>
        <begin position="1"/>
        <end position="23"/>
    </location>
</feature>
<evidence type="ECO:0000256" key="9">
    <source>
        <dbReference type="SAM" id="SignalP"/>
    </source>
</evidence>
<evidence type="ECO:0000256" key="6">
    <source>
        <dbReference type="ARBA" id="ARBA00023136"/>
    </source>
</evidence>
<keyword evidence="11" id="KW-1185">Reference proteome</keyword>
<evidence type="ECO:0000313" key="10">
    <source>
        <dbReference type="EMBL" id="CAH0407312.1"/>
    </source>
</evidence>
<dbReference type="PANTHER" id="PTHR33562">
    <property type="entry name" value="ATILLA, ISOFORM B-RELATED-RELATED"/>
    <property type="match status" value="1"/>
</dbReference>
<comment type="subcellular location">
    <subcellularLocation>
        <location evidence="1">Membrane</location>
        <topology evidence="1">Lipid-anchor</topology>
        <topology evidence="1">GPI-anchor</topology>
    </subcellularLocation>
</comment>
<dbReference type="Proteomes" id="UP001153292">
    <property type="component" value="Chromosome 8"/>
</dbReference>
<keyword evidence="7" id="KW-0325">Glycoprotein</keyword>
<evidence type="ECO:0000313" key="11">
    <source>
        <dbReference type="Proteomes" id="UP001153292"/>
    </source>
</evidence>
<evidence type="ECO:0008006" key="12">
    <source>
        <dbReference type="Google" id="ProtNLM"/>
    </source>
</evidence>
<evidence type="ECO:0000256" key="8">
    <source>
        <dbReference type="ARBA" id="ARBA00023288"/>
    </source>
</evidence>
<proteinExistence type="predicted"/>